<name>A0A1N7CEX4_9SPHI</name>
<evidence type="ECO:0000313" key="1">
    <source>
        <dbReference type="EMBL" id="MBB6110850.1"/>
    </source>
</evidence>
<protein>
    <submittedName>
        <fullName evidence="2">Uncharacterized protein</fullName>
    </submittedName>
</protein>
<dbReference type="RefSeq" id="WP_076374798.1">
    <property type="nucleotide sequence ID" value="NZ_FTMG01000009.1"/>
</dbReference>
<dbReference type="EMBL" id="JACHCB010000009">
    <property type="protein sequence ID" value="MBB6110850.1"/>
    <property type="molecule type" value="Genomic_DNA"/>
</dbReference>
<dbReference type="EMBL" id="JACHCA010000005">
    <property type="protein sequence ID" value="MBB6128105.1"/>
    <property type="molecule type" value="Genomic_DNA"/>
</dbReference>
<evidence type="ECO:0000313" key="3">
    <source>
        <dbReference type="Proteomes" id="UP000541583"/>
    </source>
</evidence>
<dbReference type="Proteomes" id="UP000541583">
    <property type="component" value="Unassembled WGS sequence"/>
</dbReference>
<reference evidence="3 4" key="1">
    <citation type="submission" date="2020-08" db="EMBL/GenBank/DDBJ databases">
        <title>Genomic Encyclopedia of Type Strains, Phase IV (KMG-V): Genome sequencing to study the core and pangenomes of soil and plant-associated prokaryotes.</title>
        <authorList>
            <person name="Whitman W."/>
        </authorList>
    </citation>
    <scope>NUCLEOTIDE SEQUENCE [LARGE SCALE GENOMIC DNA]</scope>
    <source>
        <strain evidence="1 3">ANJLi2</strain>
        <strain evidence="2 4">MP601</strain>
    </source>
</reference>
<comment type="caution">
    <text evidence="2">The sequence shown here is derived from an EMBL/GenBank/DDBJ whole genome shotgun (WGS) entry which is preliminary data.</text>
</comment>
<sequence length="119" mass="13696">MIIKQEKIGSLIFDGNEQDVVSRSFQPDTQTNLGGAIAFDDFINHDFEDLQGLIGDDDFESIIKTGDFTRDGGFLHQYHGSDNLKLYFFQRDKTIVVFAYGEFQPTRYKLYLEGVWVVK</sequence>
<dbReference type="Proteomes" id="UP000548326">
    <property type="component" value="Unassembled WGS sequence"/>
</dbReference>
<gene>
    <name evidence="2" type="ORF">HDF22_002218</name>
    <name evidence="1" type="ORF">HDF23_003611</name>
</gene>
<dbReference type="STRING" id="354630.SAMN05421821_109135"/>
<keyword evidence="3" id="KW-1185">Reference proteome</keyword>
<accession>A0A1N7CEX4</accession>
<proteinExistence type="predicted"/>
<organism evidence="2 4">
    <name type="scientific">Mucilaginibacter lappiensis</name>
    <dbReference type="NCBI Taxonomy" id="354630"/>
    <lineage>
        <taxon>Bacteria</taxon>
        <taxon>Pseudomonadati</taxon>
        <taxon>Bacteroidota</taxon>
        <taxon>Sphingobacteriia</taxon>
        <taxon>Sphingobacteriales</taxon>
        <taxon>Sphingobacteriaceae</taxon>
        <taxon>Mucilaginibacter</taxon>
    </lineage>
</organism>
<dbReference type="OrthoDB" id="798065at2"/>
<dbReference type="AlphaFoldDB" id="A0A1N7CEX4"/>
<evidence type="ECO:0000313" key="2">
    <source>
        <dbReference type="EMBL" id="MBB6128105.1"/>
    </source>
</evidence>
<evidence type="ECO:0000313" key="4">
    <source>
        <dbReference type="Proteomes" id="UP000548326"/>
    </source>
</evidence>